<dbReference type="KEGG" id="mac:MA_3339"/>
<accession>Q8TKQ9</accession>
<dbReference type="EnsemblBacteria" id="AAM06708">
    <property type="protein sequence ID" value="AAM06708"/>
    <property type="gene ID" value="MA_3339"/>
</dbReference>
<organism evidence="1 2">
    <name type="scientific">Methanosarcina acetivorans (strain ATCC 35395 / DSM 2834 / JCM 12185 / C2A)</name>
    <dbReference type="NCBI Taxonomy" id="188937"/>
    <lineage>
        <taxon>Archaea</taxon>
        <taxon>Methanobacteriati</taxon>
        <taxon>Methanobacteriota</taxon>
        <taxon>Stenosarchaea group</taxon>
        <taxon>Methanomicrobia</taxon>
        <taxon>Methanosarcinales</taxon>
        <taxon>Methanosarcinaceae</taxon>
        <taxon>Methanosarcina</taxon>
    </lineage>
</organism>
<dbReference type="STRING" id="188937.MA_3339"/>
<evidence type="ECO:0000313" key="1">
    <source>
        <dbReference type="EMBL" id="AAM06708.1"/>
    </source>
</evidence>
<evidence type="ECO:0000313" key="2">
    <source>
        <dbReference type="Proteomes" id="UP000002487"/>
    </source>
</evidence>
<gene>
    <name evidence="1" type="ordered locus">MA_3339</name>
</gene>
<dbReference type="Proteomes" id="UP000002487">
    <property type="component" value="Chromosome"/>
</dbReference>
<dbReference type="HOGENOM" id="CLU_910922_0_0_2"/>
<reference evidence="1 2" key="1">
    <citation type="journal article" date="2002" name="Genome Res.">
        <title>The genome of Methanosarcina acetivorans reveals extensive metabolic and physiological diversity.</title>
        <authorList>
            <person name="Galagan J.E."/>
            <person name="Nusbaum C."/>
            <person name="Roy A."/>
            <person name="Endrizzi M.G."/>
            <person name="Macdonald P."/>
            <person name="FitzHugh W."/>
            <person name="Calvo S."/>
            <person name="Engels R."/>
            <person name="Smirnov S."/>
            <person name="Atnoor D."/>
            <person name="Brown A."/>
            <person name="Allen N."/>
            <person name="Naylor J."/>
            <person name="Stange-Thomann N."/>
            <person name="DeArellano K."/>
            <person name="Johnson R."/>
            <person name="Linton L."/>
            <person name="McEwan P."/>
            <person name="McKernan K."/>
            <person name="Talamas J."/>
            <person name="Tirrell A."/>
            <person name="Ye W."/>
            <person name="Zimmer A."/>
            <person name="Barber R.D."/>
            <person name="Cann I."/>
            <person name="Graham D.E."/>
            <person name="Grahame D.A."/>
            <person name="Guss A."/>
            <person name="Hedderich R."/>
            <person name="Ingram-Smith C."/>
            <person name="Kuettner C.H."/>
            <person name="Krzycki J.A."/>
            <person name="Leigh J.A."/>
            <person name="Li W."/>
            <person name="Liu J."/>
            <person name="Mukhopadhyay B."/>
            <person name="Reeve J.N."/>
            <person name="Smith K."/>
            <person name="Springer T.A."/>
            <person name="Umayam L.A."/>
            <person name="White O."/>
            <person name="White R.H."/>
            <person name="de Macario E.C."/>
            <person name="Ferry J.G."/>
            <person name="Jarrell K.F."/>
            <person name="Jing H."/>
            <person name="Macario A.J.L."/>
            <person name="Paulsen I."/>
            <person name="Pritchett M."/>
            <person name="Sowers K.R."/>
            <person name="Swanson R.V."/>
            <person name="Zinder S.H."/>
            <person name="Lander E."/>
            <person name="Metcalf W.W."/>
            <person name="Birren B."/>
        </authorList>
    </citation>
    <scope>NUCLEOTIDE SEQUENCE [LARGE SCALE GENOMIC DNA]</scope>
    <source>
        <strain evidence="2">ATCC 35395 / DSM 2834 / JCM 12185 / C2A</strain>
    </source>
</reference>
<dbReference type="AlphaFoldDB" id="Q8TKQ9"/>
<protein>
    <submittedName>
        <fullName evidence="1">Uncharacterized protein</fullName>
    </submittedName>
</protein>
<dbReference type="EMBL" id="AE010299">
    <property type="protein sequence ID" value="AAM06708.1"/>
    <property type="molecule type" value="Genomic_DNA"/>
</dbReference>
<keyword evidence="2" id="KW-1185">Reference proteome</keyword>
<proteinExistence type="predicted"/>
<sequence>MLLELPGSGDHVWRGKSLNSSMKPIGICKQEVYLENAAVMENGEIVWSENGQTPVLTIAGPQGGIDGPIEIMKGIKDTGPNSIEHNIETGMCKILDFYASKKRNNPLADTDILVMIKSHSRNAVAGTQIANRAKALRVKVEAVFFEPVPGPGHTGEDLKTDISGLDESTLVYSLNPGILRPDNIFLPQEVIGAKRLILSYKDHGVAYEKGVMFENKLYKGFSLNSLQPGLYIGDFYIGGSNSSETENIIRLPRIIDVLKLMQNLDKYYEDRLLQRNRGDIIKNVINTGLTNRSYNIFDPHVNLTV</sequence>
<dbReference type="InParanoid" id="Q8TKQ9"/>
<name>Q8TKQ9_METAC</name>